<gene>
    <name evidence="5" type="ORF">HMPREF9469_01833</name>
</gene>
<reference evidence="5 6" key="1">
    <citation type="submission" date="2011-08" db="EMBL/GenBank/DDBJ databases">
        <title>The Genome Sequence of Clostridium citroniae WAL-17108.</title>
        <authorList>
            <consortium name="The Broad Institute Genome Sequencing Platform"/>
            <person name="Earl A."/>
            <person name="Ward D."/>
            <person name="Feldgarden M."/>
            <person name="Gevers D."/>
            <person name="Finegold S.M."/>
            <person name="Summanen P.H."/>
            <person name="Molitoris D.R."/>
            <person name="Vaisanen M.L."/>
            <person name="Daigneault M."/>
            <person name="Allen-Vercoe E."/>
            <person name="Young S.K."/>
            <person name="Zeng Q."/>
            <person name="Gargeya S."/>
            <person name="Fitzgerald M."/>
            <person name="Haas B."/>
            <person name="Abouelleil A."/>
            <person name="Alvarado L."/>
            <person name="Arachchi H.M."/>
            <person name="Berlin A."/>
            <person name="Brown A."/>
            <person name="Chapman S.B."/>
            <person name="Chen Z."/>
            <person name="Dunbar C."/>
            <person name="Freedman E."/>
            <person name="Gearin G."/>
            <person name="Gellesch M."/>
            <person name="Goldberg J."/>
            <person name="Griggs A."/>
            <person name="Gujja S."/>
            <person name="Heiman D."/>
            <person name="Howarth C."/>
            <person name="Larson L."/>
            <person name="Lui A."/>
            <person name="MacDonald P.J.P."/>
            <person name="Montmayeur A."/>
            <person name="Murphy C."/>
            <person name="Neiman D."/>
            <person name="Pearson M."/>
            <person name="Priest M."/>
            <person name="Roberts A."/>
            <person name="Saif S."/>
            <person name="Shea T."/>
            <person name="Shenoy N."/>
            <person name="Sisk P."/>
            <person name="Stolte C."/>
            <person name="Sykes S."/>
            <person name="Wortman J."/>
            <person name="Nusbaum C."/>
            <person name="Birren B."/>
        </authorList>
    </citation>
    <scope>NUCLEOTIDE SEQUENCE [LARGE SCALE GENOMIC DNA]</scope>
    <source>
        <strain evidence="5 6">WAL-17108</strain>
    </source>
</reference>
<proteinExistence type="inferred from homology"/>
<evidence type="ECO:0000256" key="1">
    <source>
        <dbReference type="ARBA" id="ARBA00008857"/>
    </source>
</evidence>
<comment type="similarity">
    <text evidence="1">Belongs to the 'phage' integrase family.</text>
</comment>
<protein>
    <recommendedName>
        <fullName evidence="4">Core-binding (CB) domain-containing protein</fullName>
    </recommendedName>
</protein>
<evidence type="ECO:0000256" key="2">
    <source>
        <dbReference type="ARBA" id="ARBA00023125"/>
    </source>
</evidence>
<dbReference type="Gene3D" id="1.10.150.130">
    <property type="match status" value="1"/>
</dbReference>
<comment type="caution">
    <text evidence="5">The sequence shown here is derived from an EMBL/GenBank/DDBJ whole genome shotgun (WGS) entry which is preliminary data.</text>
</comment>
<dbReference type="Pfam" id="PF13495">
    <property type="entry name" value="Phage_int_SAM_4"/>
    <property type="match status" value="1"/>
</dbReference>
<accession>G5HGR4</accession>
<evidence type="ECO:0000313" key="5">
    <source>
        <dbReference type="EMBL" id="EHE99264.1"/>
    </source>
</evidence>
<dbReference type="PATRIC" id="fig|742733.3.peg.1900"/>
<evidence type="ECO:0000256" key="3">
    <source>
        <dbReference type="PROSITE-ProRule" id="PRU01248"/>
    </source>
</evidence>
<name>G5HGR4_9FIRM</name>
<dbReference type="Proteomes" id="UP000003763">
    <property type="component" value="Unassembled WGS sequence"/>
</dbReference>
<sequence>MTVRELIALLKKAPPDDIVLADIEQKDSIAERNKYLIQLFMIKKRNLKRGTMEGYLGAIKRLITVINNKSLDQVDETDIEWYLAQYERREGLSSKYSAALVPGWERLQRSP</sequence>
<dbReference type="InterPro" id="IPR004107">
    <property type="entry name" value="Integrase_SAM-like_N"/>
</dbReference>
<dbReference type="InterPro" id="IPR044068">
    <property type="entry name" value="CB"/>
</dbReference>
<keyword evidence="2 3" id="KW-0238">DNA-binding</keyword>
<feature type="domain" description="Core-binding (CB)" evidence="4">
    <location>
        <begin position="27"/>
        <end position="111"/>
    </location>
</feature>
<organism evidence="5 6">
    <name type="scientific">[Clostridium] citroniae WAL-17108</name>
    <dbReference type="NCBI Taxonomy" id="742733"/>
    <lineage>
        <taxon>Bacteria</taxon>
        <taxon>Bacillati</taxon>
        <taxon>Bacillota</taxon>
        <taxon>Clostridia</taxon>
        <taxon>Lachnospirales</taxon>
        <taxon>Lachnospiraceae</taxon>
        <taxon>Enterocloster</taxon>
    </lineage>
</organism>
<dbReference type="HOGENOM" id="CLU_2153952_0_0_9"/>
<dbReference type="EMBL" id="ADLJ01000014">
    <property type="protein sequence ID" value="EHE99264.1"/>
    <property type="molecule type" value="Genomic_DNA"/>
</dbReference>
<dbReference type="GO" id="GO:0015074">
    <property type="term" value="P:DNA integration"/>
    <property type="evidence" value="ECO:0007669"/>
    <property type="project" value="InterPro"/>
</dbReference>
<evidence type="ECO:0000259" key="4">
    <source>
        <dbReference type="PROSITE" id="PS51900"/>
    </source>
</evidence>
<dbReference type="PROSITE" id="PS51900">
    <property type="entry name" value="CB"/>
    <property type="match status" value="1"/>
</dbReference>
<evidence type="ECO:0000313" key="6">
    <source>
        <dbReference type="Proteomes" id="UP000003763"/>
    </source>
</evidence>
<dbReference type="RefSeq" id="WP_007861217.1">
    <property type="nucleotide sequence ID" value="NZ_JH376420.1"/>
</dbReference>
<dbReference type="InterPro" id="IPR010998">
    <property type="entry name" value="Integrase_recombinase_N"/>
</dbReference>
<dbReference type="AlphaFoldDB" id="G5HGR4"/>
<dbReference type="GO" id="GO:0003677">
    <property type="term" value="F:DNA binding"/>
    <property type="evidence" value="ECO:0007669"/>
    <property type="project" value="UniProtKB-UniRule"/>
</dbReference>